<name>A0A1Y2IDP0_TRAC3</name>
<sequence length="354" mass="39746">MLEDFDRELRTNAARDPGVASSLTQSNPRRGDNGIALDGEPHVRQQRDLLERLSEPPPTKRARSDSGEDSDDEVSPGGEQRARLKRNVDESLFPFIPAVQEESQQLSDDLQRTLVLKENYTRDLAYSKQRVVCSPACPPVPDAIWTDVLANRYVDLDRVFSAIYTVEGDSKSSIKLGDFELTSLPTKPKRHIERHGHWTVAWALYQRAVIFVYPHRERELRAYYDQINGFFAAVSDYEAFRVINLDRAIRGEVGRSNTLLLSDFSRFNHLYTMHVVGAGAATQSASLSSPTSRKSGGTRRTGTSNEACIRFNEGRCTSRNCRYRHVCSTCAARDHVVSSCSQKASGSTGTDRRK</sequence>
<evidence type="ECO:0000313" key="5">
    <source>
        <dbReference type="Proteomes" id="UP000193067"/>
    </source>
</evidence>
<feature type="region of interest" description="Disordered" evidence="2">
    <location>
        <begin position="1"/>
        <end position="83"/>
    </location>
</feature>
<feature type="zinc finger region" description="C3H1-type" evidence="1">
    <location>
        <begin position="302"/>
        <end position="328"/>
    </location>
</feature>
<evidence type="ECO:0000259" key="3">
    <source>
        <dbReference type="PROSITE" id="PS50103"/>
    </source>
</evidence>
<proteinExistence type="predicted"/>
<feature type="domain" description="C3H1-type" evidence="3">
    <location>
        <begin position="302"/>
        <end position="328"/>
    </location>
</feature>
<feature type="compositionally biased region" description="Basic and acidic residues" evidence="2">
    <location>
        <begin position="39"/>
        <end position="54"/>
    </location>
</feature>
<organism evidence="4 5">
    <name type="scientific">Trametes coccinea (strain BRFM310)</name>
    <name type="common">Pycnoporus coccineus</name>
    <dbReference type="NCBI Taxonomy" id="1353009"/>
    <lineage>
        <taxon>Eukaryota</taxon>
        <taxon>Fungi</taxon>
        <taxon>Dikarya</taxon>
        <taxon>Basidiomycota</taxon>
        <taxon>Agaricomycotina</taxon>
        <taxon>Agaricomycetes</taxon>
        <taxon>Polyporales</taxon>
        <taxon>Polyporaceae</taxon>
        <taxon>Trametes</taxon>
    </lineage>
</organism>
<protein>
    <recommendedName>
        <fullName evidence="3">C3H1-type domain-containing protein</fullName>
    </recommendedName>
</protein>
<dbReference type="OrthoDB" id="3261624at2759"/>
<keyword evidence="5" id="KW-1185">Reference proteome</keyword>
<evidence type="ECO:0000256" key="1">
    <source>
        <dbReference type="PROSITE-ProRule" id="PRU00723"/>
    </source>
</evidence>
<keyword evidence="1" id="KW-0863">Zinc-finger</keyword>
<accession>A0A1Y2IDP0</accession>
<dbReference type="STRING" id="1353009.A0A1Y2IDP0"/>
<reference evidence="4 5" key="1">
    <citation type="journal article" date="2015" name="Biotechnol. Biofuels">
        <title>Enhanced degradation of softwood versus hardwood by the white-rot fungus Pycnoporus coccineus.</title>
        <authorList>
            <person name="Couturier M."/>
            <person name="Navarro D."/>
            <person name="Chevret D."/>
            <person name="Henrissat B."/>
            <person name="Piumi F."/>
            <person name="Ruiz-Duenas F.J."/>
            <person name="Martinez A.T."/>
            <person name="Grigoriev I.V."/>
            <person name="Riley R."/>
            <person name="Lipzen A."/>
            <person name="Berrin J.G."/>
            <person name="Master E.R."/>
            <person name="Rosso M.N."/>
        </authorList>
    </citation>
    <scope>NUCLEOTIDE SEQUENCE [LARGE SCALE GENOMIC DNA]</scope>
    <source>
        <strain evidence="4 5">BRFM310</strain>
    </source>
</reference>
<gene>
    <name evidence="4" type="ORF">PYCCODRAFT_1374925</name>
</gene>
<dbReference type="AlphaFoldDB" id="A0A1Y2IDP0"/>
<keyword evidence="1" id="KW-0862">Zinc</keyword>
<keyword evidence="1" id="KW-0479">Metal-binding</keyword>
<dbReference type="GO" id="GO:0008270">
    <property type="term" value="F:zinc ion binding"/>
    <property type="evidence" value="ECO:0007669"/>
    <property type="project" value="UniProtKB-KW"/>
</dbReference>
<evidence type="ECO:0000256" key="2">
    <source>
        <dbReference type="SAM" id="MobiDB-lite"/>
    </source>
</evidence>
<dbReference type="InterPro" id="IPR000571">
    <property type="entry name" value="Znf_CCCH"/>
</dbReference>
<dbReference type="EMBL" id="KZ084136">
    <property type="protein sequence ID" value="OSC98602.1"/>
    <property type="molecule type" value="Genomic_DNA"/>
</dbReference>
<dbReference type="Proteomes" id="UP000193067">
    <property type="component" value="Unassembled WGS sequence"/>
</dbReference>
<evidence type="ECO:0000313" key="4">
    <source>
        <dbReference type="EMBL" id="OSC98602.1"/>
    </source>
</evidence>
<dbReference type="PROSITE" id="PS50103">
    <property type="entry name" value="ZF_C3H1"/>
    <property type="match status" value="1"/>
</dbReference>
<feature type="region of interest" description="Disordered" evidence="2">
    <location>
        <begin position="284"/>
        <end position="303"/>
    </location>
</feature>